<evidence type="ECO:0000313" key="4">
    <source>
        <dbReference type="Proteomes" id="UP000722485"/>
    </source>
</evidence>
<reference evidence="3" key="1">
    <citation type="submission" date="2020-03" db="EMBL/GenBank/DDBJ databases">
        <title>Draft Genome Sequence of Cylindrodendrum hubeiense.</title>
        <authorList>
            <person name="Buettner E."/>
            <person name="Kellner H."/>
        </authorList>
    </citation>
    <scope>NUCLEOTIDE SEQUENCE</scope>
    <source>
        <strain evidence="3">IHI 201604</strain>
    </source>
</reference>
<dbReference type="CDD" id="cd14688">
    <property type="entry name" value="bZIP_YAP"/>
    <property type="match status" value="1"/>
</dbReference>
<dbReference type="EMBL" id="JAANBB010000174">
    <property type="protein sequence ID" value="KAF7547594.1"/>
    <property type="molecule type" value="Genomic_DNA"/>
</dbReference>
<proteinExistence type="predicted"/>
<evidence type="ECO:0000313" key="3">
    <source>
        <dbReference type="EMBL" id="KAF7547594.1"/>
    </source>
</evidence>
<feature type="region of interest" description="Disordered" evidence="1">
    <location>
        <begin position="1"/>
        <end position="62"/>
    </location>
</feature>
<dbReference type="Pfam" id="PF11905">
    <property type="entry name" value="DUF3425"/>
    <property type="match status" value="1"/>
</dbReference>
<dbReference type="PANTHER" id="PTHR38116:SF1">
    <property type="entry name" value="BZIP DOMAIN-CONTAINING PROTEIN"/>
    <property type="match status" value="1"/>
</dbReference>
<gene>
    <name evidence="3" type="ORF">G7Z17_g7636</name>
</gene>
<dbReference type="OrthoDB" id="2245989at2759"/>
<protein>
    <recommendedName>
        <fullName evidence="2">BZIP domain-containing protein</fullName>
    </recommendedName>
</protein>
<keyword evidence="4" id="KW-1185">Reference proteome</keyword>
<dbReference type="PROSITE" id="PS00036">
    <property type="entry name" value="BZIP_BASIC"/>
    <property type="match status" value="1"/>
</dbReference>
<sequence>MPPQLPEACDRGDDWTGLASAAERRRRQNRLSQRTYRKKRHQKRLALNEASEPGPEAADPTAGDVCALSSRVEQAATAPGHLEVPDTPLNALPIFLLVRNSPRLHDDVLQFLQKATAHWSINLPVARDLPGLSRLNAFDALARNAQLLHIPYEFLKSDKFSSLFNYHGPEPPSTAQLLPASLHPTSLQRKVTHQSWLDLFPFPGLRDNVLRGFQEKRLNEEHLRYELCCDLVNFETESVSLLLVWGDSWDARGWEFTPAFFQKWGFLLQGCPEALQTTNYWREKRGAMKIDIELN</sequence>
<dbReference type="AlphaFoldDB" id="A0A9P5H588"/>
<accession>A0A9P5H588</accession>
<evidence type="ECO:0000256" key="1">
    <source>
        <dbReference type="SAM" id="MobiDB-lite"/>
    </source>
</evidence>
<evidence type="ECO:0000259" key="2">
    <source>
        <dbReference type="PROSITE" id="PS00036"/>
    </source>
</evidence>
<dbReference type="GO" id="GO:0003700">
    <property type="term" value="F:DNA-binding transcription factor activity"/>
    <property type="evidence" value="ECO:0007669"/>
    <property type="project" value="InterPro"/>
</dbReference>
<name>A0A9P5H588_9HYPO</name>
<dbReference type="Proteomes" id="UP000722485">
    <property type="component" value="Unassembled WGS sequence"/>
</dbReference>
<feature type="domain" description="BZIP" evidence="2">
    <location>
        <begin position="24"/>
        <end position="39"/>
    </location>
</feature>
<dbReference type="InterPro" id="IPR021833">
    <property type="entry name" value="DUF3425"/>
</dbReference>
<comment type="caution">
    <text evidence="3">The sequence shown here is derived from an EMBL/GenBank/DDBJ whole genome shotgun (WGS) entry which is preliminary data.</text>
</comment>
<feature type="compositionally biased region" description="Basic residues" evidence="1">
    <location>
        <begin position="24"/>
        <end position="44"/>
    </location>
</feature>
<dbReference type="PANTHER" id="PTHR38116">
    <property type="entry name" value="CHROMOSOME 7, WHOLE GENOME SHOTGUN SEQUENCE"/>
    <property type="match status" value="1"/>
</dbReference>
<dbReference type="InterPro" id="IPR004827">
    <property type="entry name" value="bZIP"/>
</dbReference>
<organism evidence="3 4">
    <name type="scientific">Cylindrodendrum hubeiense</name>
    <dbReference type="NCBI Taxonomy" id="595255"/>
    <lineage>
        <taxon>Eukaryota</taxon>
        <taxon>Fungi</taxon>
        <taxon>Dikarya</taxon>
        <taxon>Ascomycota</taxon>
        <taxon>Pezizomycotina</taxon>
        <taxon>Sordariomycetes</taxon>
        <taxon>Hypocreomycetidae</taxon>
        <taxon>Hypocreales</taxon>
        <taxon>Nectriaceae</taxon>
        <taxon>Cylindrodendrum</taxon>
    </lineage>
</organism>